<gene>
    <name evidence="1" type="ORF">E2C01_045181</name>
</gene>
<organism evidence="1 2">
    <name type="scientific">Portunus trituberculatus</name>
    <name type="common">Swimming crab</name>
    <name type="synonym">Neptunus trituberculatus</name>
    <dbReference type="NCBI Taxonomy" id="210409"/>
    <lineage>
        <taxon>Eukaryota</taxon>
        <taxon>Metazoa</taxon>
        <taxon>Ecdysozoa</taxon>
        <taxon>Arthropoda</taxon>
        <taxon>Crustacea</taxon>
        <taxon>Multicrustacea</taxon>
        <taxon>Malacostraca</taxon>
        <taxon>Eumalacostraca</taxon>
        <taxon>Eucarida</taxon>
        <taxon>Decapoda</taxon>
        <taxon>Pleocyemata</taxon>
        <taxon>Brachyura</taxon>
        <taxon>Eubrachyura</taxon>
        <taxon>Portunoidea</taxon>
        <taxon>Portunidae</taxon>
        <taxon>Portuninae</taxon>
        <taxon>Portunus</taxon>
    </lineage>
</organism>
<dbReference type="AlphaFoldDB" id="A0A5B7G0K1"/>
<accession>A0A5B7G0K1</accession>
<comment type="caution">
    <text evidence="1">The sequence shown here is derived from an EMBL/GenBank/DDBJ whole genome shotgun (WGS) entry which is preliminary data.</text>
</comment>
<evidence type="ECO:0000313" key="1">
    <source>
        <dbReference type="EMBL" id="MPC51336.1"/>
    </source>
</evidence>
<protein>
    <submittedName>
        <fullName evidence="1">Uncharacterized protein</fullName>
    </submittedName>
</protein>
<name>A0A5B7G0K1_PORTR</name>
<sequence length="77" mass="8281">MTMAVPNAIGGCGVREKDIDDEGRGRRVVSDKSLMSALSGGCRVLGVITQEMPHGRLPMRLKVATLAWRSCLSPRQG</sequence>
<reference evidence="1 2" key="1">
    <citation type="submission" date="2019-05" db="EMBL/GenBank/DDBJ databases">
        <title>Another draft genome of Portunus trituberculatus and its Hox gene families provides insights of decapod evolution.</title>
        <authorList>
            <person name="Jeong J.-H."/>
            <person name="Song I."/>
            <person name="Kim S."/>
            <person name="Choi T."/>
            <person name="Kim D."/>
            <person name="Ryu S."/>
            <person name="Kim W."/>
        </authorList>
    </citation>
    <scope>NUCLEOTIDE SEQUENCE [LARGE SCALE GENOMIC DNA]</scope>
    <source>
        <tissue evidence="1">Muscle</tissue>
    </source>
</reference>
<evidence type="ECO:0000313" key="2">
    <source>
        <dbReference type="Proteomes" id="UP000324222"/>
    </source>
</evidence>
<keyword evidence="2" id="KW-1185">Reference proteome</keyword>
<dbReference type="EMBL" id="VSRR010010108">
    <property type="protein sequence ID" value="MPC51336.1"/>
    <property type="molecule type" value="Genomic_DNA"/>
</dbReference>
<dbReference type="Proteomes" id="UP000324222">
    <property type="component" value="Unassembled WGS sequence"/>
</dbReference>
<proteinExistence type="predicted"/>